<dbReference type="InterPro" id="IPR005107">
    <property type="entry name" value="CO_DH_flav_C"/>
</dbReference>
<dbReference type="GO" id="GO:0071949">
    <property type="term" value="F:FAD binding"/>
    <property type="evidence" value="ECO:0007669"/>
    <property type="project" value="InterPro"/>
</dbReference>
<dbReference type="Gene3D" id="3.30.390.50">
    <property type="entry name" value="CO dehydrogenase flavoprotein, C-terminal domain"/>
    <property type="match status" value="1"/>
</dbReference>
<dbReference type="EMBL" id="LT670817">
    <property type="protein sequence ID" value="SHG11423.1"/>
    <property type="molecule type" value="Genomic_DNA"/>
</dbReference>
<dbReference type="PANTHER" id="PTHR42659:SF2">
    <property type="entry name" value="XANTHINE DEHYDROGENASE SUBUNIT C-RELATED"/>
    <property type="match status" value="1"/>
</dbReference>
<dbReference type="InterPro" id="IPR036683">
    <property type="entry name" value="CO_DH_flav_C_dom_sf"/>
</dbReference>
<dbReference type="InterPro" id="IPR002346">
    <property type="entry name" value="Mopterin_DH_FAD-bd"/>
</dbReference>
<evidence type="ECO:0000256" key="1">
    <source>
        <dbReference type="ARBA" id="ARBA00022630"/>
    </source>
</evidence>
<dbReference type="PROSITE" id="PS51387">
    <property type="entry name" value="FAD_PCMH"/>
    <property type="match status" value="1"/>
</dbReference>
<proteinExistence type="predicted"/>
<dbReference type="InterPro" id="IPR036318">
    <property type="entry name" value="FAD-bd_PCMH-like_sf"/>
</dbReference>
<dbReference type="InterPro" id="IPR016167">
    <property type="entry name" value="FAD-bd_PCMH_sub1"/>
</dbReference>
<evidence type="ECO:0000313" key="6">
    <source>
        <dbReference type="Proteomes" id="UP000189796"/>
    </source>
</evidence>
<dbReference type="AlphaFoldDB" id="A0A1M5H6A7"/>
<evidence type="ECO:0000256" key="3">
    <source>
        <dbReference type="ARBA" id="ARBA00023002"/>
    </source>
</evidence>
<dbReference type="PANTHER" id="PTHR42659">
    <property type="entry name" value="XANTHINE DEHYDROGENASE SUBUNIT C-RELATED"/>
    <property type="match status" value="1"/>
</dbReference>
<keyword evidence="3" id="KW-0560">Oxidoreductase</keyword>
<dbReference type="InterPro" id="IPR016166">
    <property type="entry name" value="FAD-bd_PCMH"/>
</dbReference>
<dbReference type="Pfam" id="PF00941">
    <property type="entry name" value="FAD_binding_5"/>
    <property type="match status" value="1"/>
</dbReference>
<dbReference type="SUPFAM" id="SSF56176">
    <property type="entry name" value="FAD-binding/transporter-associated domain-like"/>
    <property type="match status" value="1"/>
</dbReference>
<protein>
    <submittedName>
        <fullName evidence="5">Carbon-monoxide dehydrogenase medium subunit</fullName>
    </submittedName>
</protein>
<dbReference type="Gene3D" id="3.30.465.10">
    <property type="match status" value="1"/>
</dbReference>
<dbReference type="Gene3D" id="3.30.43.10">
    <property type="entry name" value="Uridine Diphospho-n-acetylenolpyruvylglucosamine Reductase, domain 2"/>
    <property type="match status" value="1"/>
</dbReference>
<evidence type="ECO:0000313" key="5">
    <source>
        <dbReference type="EMBL" id="SHG11423.1"/>
    </source>
</evidence>
<evidence type="ECO:0000259" key="4">
    <source>
        <dbReference type="PROSITE" id="PS51387"/>
    </source>
</evidence>
<dbReference type="Proteomes" id="UP000189796">
    <property type="component" value="Chromosome I"/>
</dbReference>
<keyword evidence="2" id="KW-0274">FAD</keyword>
<sequence>MSHHSKGRGDKGNDGKSMTNTRYFAPRTLDEAIGAFAAAGSAARIMAGGTDLLVQMRSGAVRPGLIIDIKKIAEIASIEETADGGFRVGGAVPGAVLAEHVRFGKVWPGVLEAINLIGSTQVQGRASAGGNLCNGSPAGDSVPAMIAAGAIATVQGPNGRRQMAVEEVPAGPGQTRLAPGEILVSFTFPPRPPGSGDAYLRMIPRTEMDIAVVGCGVSLTLHDGMCTAARVGLGAVAPTVLLVEAAAKRLTGTRLDTASLDAAADACRAACRPIDDKRGTIAYRTKVAGVLLKRTVAIAAKRAVGN</sequence>
<keyword evidence="1" id="KW-0285">Flavoprotein</keyword>
<name>A0A1M5H6A7_9BRAD</name>
<feature type="domain" description="FAD-binding PCMH-type" evidence="4">
    <location>
        <begin position="16"/>
        <end position="193"/>
    </location>
</feature>
<dbReference type="GO" id="GO:0016491">
    <property type="term" value="F:oxidoreductase activity"/>
    <property type="evidence" value="ECO:0007669"/>
    <property type="project" value="UniProtKB-KW"/>
</dbReference>
<dbReference type="SUPFAM" id="SSF55447">
    <property type="entry name" value="CO dehydrogenase flavoprotein C-terminal domain-like"/>
    <property type="match status" value="1"/>
</dbReference>
<dbReference type="InterPro" id="IPR016169">
    <property type="entry name" value="FAD-bd_PCMH_sub2"/>
</dbReference>
<evidence type="ECO:0000256" key="2">
    <source>
        <dbReference type="ARBA" id="ARBA00022827"/>
    </source>
</evidence>
<dbReference type="InterPro" id="IPR051312">
    <property type="entry name" value="Diverse_Substr_Oxidored"/>
</dbReference>
<reference evidence="5 6" key="1">
    <citation type="submission" date="2016-11" db="EMBL/GenBank/DDBJ databases">
        <authorList>
            <person name="Jaros S."/>
            <person name="Januszkiewicz K."/>
            <person name="Wedrychowicz H."/>
        </authorList>
    </citation>
    <scope>NUCLEOTIDE SEQUENCE [LARGE SCALE GENOMIC DNA]</scope>
    <source>
        <strain evidence="5 6">GAS138</strain>
    </source>
</reference>
<dbReference type="Pfam" id="PF03450">
    <property type="entry name" value="CO_deh_flav_C"/>
    <property type="match status" value="1"/>
</dbReference>
<accession>A0A1M5H6A7</accession>
<organism evidence="5 6">
    <name type="scientific">Bradyrhizobium erythrophlei</name>
    <dbReference type="NCBI Taxonomy" id="1437360"/>
    <lineage>
        <taxon>Bacteria</taxon>
        <taxon>Pseudomonadati</taxon>
        <taxon>Pseudomonadota</taxon>
        <taxon>Alphaproteobacteria</taxon>
        <taxon>Hyphomicrobiales</taxon>
        <taxon>Nitrobacteraceae</taxon>
        <taxon>Bradyrhizobium</taxon>
    </lineage>
</organism>
<dbReference type="SMART" id="SM01092">
    <property type="entry name" value="CO_deh_flav_C"/>
    <property type="match status" value="1"/>
</dbReference>
<gene>
    <name evidence="5" type="ORF">SAMN05443248_0333</name>
</gene>